<feature type="non-terminal residue" evidence="2">
    <location>
        <position position="1"/>
    </location>
</feature>
<dbReference type="AlphaFoldDB" id="A0A6J4U9Z7"/>
<evidence type="ECO:0000313" key="2">
    <source>
        <dbReference type="EMBL" id="CAA9544671.1"/>
    </source>
</evidence>
<accession>A0A6J4U9Z7</accession>
<evidence type="ECO:0000256" key="1">
    <source>
        <dbReference type="SAM" id="MobiDB-lite"/>
    </source>
</evidence>
<dbReference type="EMBL" id="CADCWE010000146">
    <property type="protein sequence ID" value="CAA9544671.1"/>
    <property type="molecule type" value="Genomic_DNA"/>
</dbReference>
<keyword evidence="2" id="KW-0251">Elongation factor</keyword>
<keyword evidence="2" id="KW-0648">Protein biosynthesis</keyword>
<name>A0A6J4U9Z7_9BACT</name>
<dbReference type="GO" id="GO:0003746">
    <property type="term" value="F:translation elongation factor activity"/>
    <property type="evidence" value="ECO:0007669"/>
    <property type="project" value="UniProtKB-KW"/>
</dbReference>
<organism evidence="2">
    <name type="scientific">uncultured Thermomicrobiales bacterium</name>
    <dbReference type="NCBI Taxonomy" id="1645740"/>
    <lineage>
        <taxon>Bacteria</taxon>
        <taxon>Pseudomonadati</taxon>
        <taxon>Thermomicrobiota</taxon>
        <taxon>Thermomicrobia</taxon>
        <taxon>Thermomicrobiales</taxon>
        <taxon>environmental samples</taxon>
    </lineage>
</organism>
<feature type="non-terminal residue" evidence="2">
    <location>
        <position position="38"/>
    </location>
</feature>
<reference evidence="2" key="1">
    <citation type="submission" date="2020-02" db="EMBL/GenBank/DDBJ databases">
        <authorList>
            <person name="Meier V. D."/>
        </authorList>
    </citation>
    <scope>NUCLEOTIDE SEQUENCE</scope>
    <source>
        <strain evidence="2">AVDCRST_MAG73</strain>
    </source>
</reference>
<proteinExistence type="predicted"/>
<feature type="compositionally biased region" description="Basic residues" evidence="1">
    <location>
        <begin position="24"/>
        <end position="38"/>
    </location>
</feature>
<protein>
    <submittedName>
        <fullName evidence="2">Translation elongation factor Tu</fullName>
    </submittedName>
</protein>
<sequence length="38" mass="4327">ADGGRADHPGGDRGGAALRDPRGRPHRRRRRRHQHHEV</sequence>
<gene>
    <name evidence="2" type="ORF">AVDCRST_MAG73-2294</name>
</gene>
<feature type="compositionally biased region" description="Basic and acidic residues" evidence="1">
    <location>
        <begin position="1"/>
        <end position="11"/>
    </location>
</feature>
<feature type="region of interest" description="Disordered" evidence="1">
    <location>
        <begin position="1"/>
        <end position="38"/>
    </location>
</feature>